<evidence type="ECO:0000256" key="1">
    <source>
        <dbReference type="SAM" id="MobiDB-lite"/>
    </source>
</evidence>
<sequence>MISPEQGQMQPSPPYGPPILHPCGGRANNGPWPPQHWGPGCGPLPPSWYPGHPASTSIAFNHDLLQRCLPVLAHLLAFSSMDVSATIAQLAWQSDQICDRGARSDLSFHDLHNVYHKLYGFISQCAPNEPPRSVGDFLRRMLFDNYRKPMAGSHLSLSRQNMSLLRLCTAFSAISHQTHSALVGSVLERFWLHHGAGIVAECSVIEAWPWADAICRARMSRANKDACLQLFNEQHPHLSSIVETTGFWRDLELGGALRRAANGASTRYRPRSLSLGSQGTTQRSRSLSRPADHDHRLRKLHDSAAQIMWEISDLR</sequence>
<feature type="compositionally biased region" description="Polar residues" evidence="1">
    <location>
        <begin position="274"/>
        <end position="287"/>
    </location>
</feature>
<dbReference type="Proteomes" id="UP000011761">
    <property type="component" value="Unassembled WGS sequence"/>
</dbReference>
<feature type="compositionally biased region" description="Pro residues" evidence="1">
    <location>
        <begin position="11"/>
        <end position="20"/>
    </location>
</feature>
<feature type="region of interest" description="Disordered" evidence="1">
    <location>
        <begin position="1"/>
        <end position="27"/>
    </location>
</feature>
<feature type="compositionally biased region" description="Polar residues" evidence="1">
    <location>
        <begin position="1"/>
        <end position="10"/>
    </location>
</feature>
<dbReference type="GeneID" id="19108241"/>
<dbReference type="RefSeq" id="XP_007676693.1">
    <property type="nucleotide sequence ID" value="XM_007678503.1"/>
</dbReference>
<proteinExistence type="predicted"/>
<evidence type="ECO:0000313" key="3">
    <source>
        <dbReference type="Proteomes" id="UP000011761"/>
    </source>
</evidence>
<dbReference type="KEGG" id="bcom:BAUCODRAFT_131315"/>
<name>M2ND08_BAUPA</name>
<protein>
    <submittedName>
        <fullName evidence="2">Uncharacterized protein</fullName>
    </submittedName>
</protein>
<evidence type="ECO:0000313" key="2">
    <source>
        <dbReference type="EMBL" id="EMC96810.1"/>
    </source>
</evidence>
<dbReference type="HOGENOM" id="CLU_882739_0_0_1"/>
<gene>
    <name evidence="2" type="ORF">BAUCODRAFT_131315</name>
</gene>
<feature type="region of interest" description="Disordered" evidence="1">
    <location>
        <begin position="262"/>
        <end position="295"/>
    </location>
</feature>
<dbReference type="AlphaFoldDB" id="M2ND08"/>
<reference evidence="2 3" key="1">
    <citation type="journal article" date="2012" name="PLoS Pathog.">
        <title>Diverse lifestyles and strategies of plant pathogenesis encoded in the genomes of eighteen Dothideomycetes fungi.</title>
        <authorList>
            <person name="Ohm R.A."/>
            <person name="Feau N."/>
            <person name="Henrissat B."/>
            <person name="Schoch C.L."/>
            <person name="Horwitz B.A."/>
            <person name="Barry K.W."/>
            <person name="Condon B.J."/>
            <person name="Copeland A.C."/>
            <person name="Dhillon B."/>
            <person name="Glaser F."/>
            <person name="Hesse C.N."/>
            <person name="Kosti I."/>
            <person name="LaButti K."/>
            <person name="Lindquist E.A."/>
            <person name="Lucas S."/>
            <person name="Salamov A.A."/>
            <person name="Bradshaw R.E."/>
            <person name="Ciuffetti L."/>
            <person name="Hamelin R.C."/>
            <person name="Kema G.H.J."/>
            <person name="Lawrence C."/>
            <person name="Scott J.A."/>
            <person name="Spatafora J.W."/>
            <person name="Turgeon B.G."/>
            <person name="de Wit P.J.G.M."/>
            <person name="Zhong S."/>
            <person name="Goodwin S.B."/>
            <person name="Grigoriev I.V."/>
        </authorList>
    </citation>
    <scope>NUCLEOTIDE SEQUENCE [LARGE SCALE GENOMIC DNA]</scope>
    <source>
        <strain evidence="2 3">UAMH 10762</strain>
    </source>
</reference>
<accession>M2ND08</accession>
<dbReference type="EMBL" id="KB445555">
    <property type="protein sequence ID" value="EMC96810.1"/>
    <property type="molecule type" value="Genomic_DNA"/>
</dbReference>
<keyword evidence="3" id="KW-1185">Reference proteome</keyword>
<organism evidence="2 3">
    <name type="scientific">Baudoinia panamericana (strain UAMH 10762)</name>
    <name type="common">Angels' share fungus</name>
    <name type="synonym">Baudoinia compniacensis (strain UAMH 10762)</name>
    <dbReference type="NCBI Taxonomy" id="717646"/>
    <lineage>
        <taxon>Eukaryota</taxon>
        <taxon>Fungi</taxon>
        <taxon>Dikarya</taxon>
        <taxon>Ascomycota</taxon>
        <taxon>Pezizomycotina</taxon>
        <taxon>Dothideomycetes</taxon>
        <taxon>Dothideomycetidae</taxon>
        <taxon>Mycosphaerellales</taxon>
        <taxon>Teratosphaeriaceae</taxon>
        <taxon>Baudoinia</taxon>
    </lineage>
</organism>